<dbReference type="AlphaFoldDB" id="A0AAP9KBZ8"/>
<sequence>MMSKFENIQVGDTVFIDTAVEISSGLLRQTQGRYFLPAKVIGATPKFFSIESYGGRFHKIRKDNGVEHGGTGKRVKALPFGEVIYGFKEVRTVKDQTEEYLEGIEFSKMFSSVNSMVRIRMDASKVTKQQLQDAFDALSALPKRENI</sequence>
<gene>
    <name evidence="1" type="ORF">APZ19_18930</name>
</gene>
<evidence type="ECO:0000313" key="2">
    <source>
        <dbReference type="Proteomes" id="UP000390336"/>
    </source>
</evidence>
<dbReference type="RefSeq" id="WP_141654570.1">
    <property type="nucleotide sequence ID" value="NZ_CP033138.1"/>
</dbReference>
<protein>
    <submittedName>
        <fullName evidence="1">Uncharacterized protein</fullName>
    </submittedName>
</protein>
<accession>A0AAP9KBZ8</accession>
<organism evidence="1 2">
    <name type="scientific">Vibrio owensii</name>
    <dbReference type="NCBI Taxonomy" id="696485"/>
    <lineage>
        <taxon>Bacteria</taxon>
        <taxon>Pseudomonadati</taxon>
        <taxon>Pseudomonadota</taxon>
        <taxon>Gammaproteobacteria</taxon>
        <taxon>Vibrionales</taxon>
        <taxon>Vibrionaceae</taxon>
        <taxon>Vibrio</taxon>
    </lineage>
</organism>
<dbReference type="EMBL" id="CP045860">
    <property type="protein sequence ID" value="QGH49194.1"/>
    <property type="molecule type" value="Genomic_DNA"/>
</dbReference>
<evidence type="ECO:0000313" key="1">
    <source>
        <dbReference type="EMBL" id="QGH49194.1"/>
    </source>
</evidence>
<proteinExistence type="predicted"/>
<name>A0AAP9KBZ8_9VIBR</name>
<dbReference type="Proteomes" id="UP000390336">
    <property type="component" value="Chromosome 2"/>
</dbReference>
<reference evidence="1 2" key="1">
    <citation type="journal article" date="2015" name="Genome Announc.">
        <title>Draft Genome Sequence of Vibrio owensii Strain SH-14, Which Causes Shrimp Acute Hepatopancreatic Necrosis Disease.</title>
        <authorList>
            <person name="Liu L."/>
            <person name="Xiao J."/>
            <person name="Xia X."/>
            <person name="Pan Y."/>
            <person name="Yan S."/>
            <person name="Wang Y."/>
        </authorList>
    </citation>
    <scope>NUCLEOTIDE SEQUENCE [LARGE SCALE GENOMIC DNA]</scope>
    <source>
        <strain evidence="1 2">SH14</strain>
    </source>
</reference>